<evidence type="ECO:0000313" key="2">
    <source>
        <dbReference type="Proteomes" id="UP000027647"/>
    </source>
</evidence>
<dbReference type="SUPFAM" id="SSF55961">
    <property type="entry name" value="Bet v1-like"/>
    <property type="match status" value="1"/>
</dbReference>
<dbReference type="InterPro" id="IPR023393">
    <property type="entry name" value="START-like_dom_sf"/>
</dbReference>
<dbReference type="OrthoDB" id="7426251at2"/>
<dbReference type="Proteomes" id="UP000027647">
    <property type="component" value="Unassembled WGS sequence"/>
</dbReference>
<keyword evidence="2" id="KW-1185">Reference proteome</keyword>
<dbReference type="Gene3D" id="3.30.530.20">
    <property type="match status" value="1"/>
</dbReference>
<name>A0A074MJD4_ERYLO</name>
<comment type="caution">
    <text evidence="1">The sequence shown here is derived from an EMBL/GenBank/DDBJ whole genome shotgun (WGS) entry which is preliminary data.</text>
</comment>
<evidence type="ECO:0000313" key="1">
    <source>
        <dbReference type="EMBL" id="KEO91973.1"/>
    </source>
</evidence>
<protein>
    <submittedName>
        <fullName evidence="1">Uncharacterized protein</fullName>
    </submittedName>
</protein>
<dbReference type="EMBL" id="JMIW01000001">
    <property type="protein sequence ID" value="KEO91973.1"/>
    <property type="molecule type" value="Genomic_DNA"/>
</dbReference>
<proteinExistence type="predicted"/>
<dbReference type="AlphaFoldDB" id="A0A074MJD4"/>
<organism evidence="1 2">
    <name type="scientific">Erythrobacter longus</name>
    <dbReference type="NCBI Taxonomy" id="1044"/>
    <lineage>
        <taxon>Bacteria</taxon>
        <taxon>Pseudomonadati</taxon>
        <taxon>Pseudomonadota</taxon>
        <taxon>Alphaproteobacteria</taxon>
        <taxon>Sphingomonadales</taxon>
        <taxon>Erythrobacteraceae</taxon>
        <taxon>Erythrobacter/Porphyrobacter group</taxon>
        <taxon>Erythrobacter</taxon>
    </lineage>
</organism>
<sequence>MLNGPIEFDFTVEIERSASEVFPLVDLSDPRFSQVALGNTVKKLDEKSFELEIAEMEGHAFRFRVVEYAKDERHASKVTIEPAIGNLVEAVEDYQITPLGDDRCALTLVTKATFSDDLSVEEIVQEVAMMSMAVEEDLTKLKMHAEEGVEAVKAYNEEQEAAFGIELDLEGFDIDWDDIEPEQ</sequence>
<reference evidence="1 2" key="1">
    <citation type="submission" date="2014-04" db="EMBL/GenBank/DDBJ databases">
        <title>A comprehensive comparison of genomes of Erythrobacter spp. strains.</title>
        <authorList>
            <person name="Zheng Q."/>
        </authorList>
    </citation>
    <scope>NUCLEOTIDE SEQUENCE [LARGE SCALE GENOMIC DNA]</scope>
    <source>
        <strain evidence="1 2">DSM 6997</strain>
    </source>
</reference>
<gene>
    <name evidence="1" type="ORF">EH31_04680</name>
</gene>
<accession>A0A074MJD4</accession>